<dbReference type="Gene3D" id="3.80.10.10">
    <property type="entry name" value="Ribonuclease Inhibitor"/>
    <property type="match status" value="1"/>
</dbReference>
<proteinExistence type="predicted"/>
<accession>A0AAD4JDG7</accession>
<dbReference type="CDD" id="cd22160">
    <property type="entry name" value="F-box_AtFBL13-like"/>
    <property type="match status" value="1"/>
</dbReference>
<dbReference type="InterPro" id="IPR036047">
    <property type="entry name" value="F-box-like_dom_sf"/>
</dbReference>
<keyword evidence="1" id="KW-0812">Transmembrane</keyword>
<dbReference type="InterPro" id="IPR053772">
    <property type="entry name" value="At1g61320/At1g61330-like"/>
</dbReference>
<feature type="transmembrane region" description="Helical" evidence="1">
    <location>
        <begin position="6"/>
        <end position="30"/>
    </location>
</feature>
<dbReference type="EMBL" id="SDAM02000082">
    <property type="protein sequence ID" value="KAH6831755.1"/>
    <property type="molecule type" value="Genomic_DNA"/>
</dbReference>
<feature type="domain" description="F-box" evidence="2">
    <location>
        <begin position="54"/>
        <end position="91"/>
    </location>
</feature>
<dbReference type="Pfam" id="PF23622">
    <property type="entry name" value="LRR_At1g61320_AtMIF1"/>
    <property type="match status" value="1"/>
</dbReference>
<keyword evidence="1" id="KW-0472">Membrane</keyword>
<dbReference type="InterPro" id="IPR055357">
    <property type="entry name" value="LRR_At1g61320_AtMIF1"/>
</dbReference>
<dbReference type="SUPFAM" id="SSF81383">
    <property type="entry name" value="F-box domain"/>
    <property type="match status" value="1"/>
</dbReference>
<dbReference type="InterPro" id="IPR001810">
    <property type="entry name" value="F-box_dom"/>
</dbReference>
<feature type="domain" description="At1g61320/AtMIF1 LRR" evidence="3">
    <location>
        <begin position="127"/>
        <end position="449"/>
    </location>
</feature>
<dbReference type="Pfam" id="PF00646">
    <property type="entry name" value="F-box"/>
    <property type="match status" value="1"/>
</dbReference>
<evidence type="ECO:0008006" key="6">
    <source>
        <dbReference type="Google" id="ProtNLM"/>
    </source>
</evidence>
<evidence type="ECO:0000313" key="4">
    <source>
        <dbReference type="EMBL" id="KAH6831755.1"/>
    </source>
</evidence>
<keyword evidence="1" id="KW-1133">Transmembrane helix</keyword>
<dbReference type="PANTHER" id="PTHR34145">
    <property type="entry name" value="OS02G0105600 PROTEIN"/>
    <property type="match status" value="1"/>
</dbReference>
<sequence length="511" mass="58101">MIFSSGMASLLVIRSLLMVTLCGSAVFALLRRRRGGGGVSYPDNVSMVVHKDIISQLPDDILVSIIARTPTRFAVSTSILSKRWRNLYKSVSSFTLRCHDLLSPYTRLHDSEGLIIHRVERFLSLCSGFKIRYFDLQLCLAESYTNQFEQCIYSLGKSGVEELTLYFSCCRRPSYTSFSFHLLSKLPSLKHLSLSKCSLQPQPHLNRKCYSLQTLHLTCVTLEPGSLECILSNCLLLHSVTIHLCQCPPKLCIRSPNLKLNTLIITLCIGIREIEFYSSSLITFEFGCQEMARFVFDYVPQLETVCLSNDMNWNNIMSYVVGKLSEDLPHLKSLTFETIGDFDKESTGLMSLGMITFSNLRHLDMSVCCTPRTNLLAFTPFLETCPLLEELHFDARNMEDHAVAVRGKPVVLHHPKLRTVEITGFRGTDYEIEFALYILKSAVALEQMFIIRCVRCYSGFGSWRNMYGVPWTEETRNKIQQRLQGQALSKTAKLMMLHESIFLGSIHHSLT</sequence>
<dbReference type="Proteomes" id="UP001190926">
    <property type="component" value="Unassembled WGS sequence"/>
</dbReference>
<dbReference type="AlphaFoldDB" id="A0AAD4JDG7"/>
<protein>
    <recommendedName>
        <fullName evidence="6">F-box domain-containing protein</fullName>
    </recommendedName>
</protein>
<comment type="caution">
    <text evidence="4">The sequence shown here is derived from an EMBL/GenBank/DDBJ whole genome shotgun (WGS) entry which is preliminary data.</text>
</comment>
<dbReference type="InterPro" id="IPR053781">
    <property type="entry name" value="F-box_AtFBL13-like"/>
</dbReference>
<dbReference type="InterPro" id="IPR032675">
    <property type="entry name" value="LRR_dom_sf"/>
</dbReference>
<evidence type="ECO:0000259" key="2">
    <source>
        <dbReference type="Pfam" id="PF00646"/>
    </source>
</evidence>
<gene>
    <name evidence="4" type="ORF">C2S53_008374</name>
</gene>
<evidence type="ECO:0000313" key="5">
    <source>
        <dbReference type="Proteomes" id="UP001190926"/>
    </source>
</evidence>
<name>A0AAD4JDG7_PERFH</name>
<keyword evidence="5" id="KW-1185">Reference proteome</keyword>
<dbReference type="SUPFAM" id="SSF52047">
    <property type="entry name" value="RNI-like"/>
    <property type="match status" value="1"/>
</dbReference>
<dbReference type="PANTHER" id="PTHR34145:SF28">
    <property type="entry name" value="F-BOX DOMAIN-CONTAINING PROTEIN"/>
    <property type="match status" value="1"/>
</dbReference>
<evidence type="ECO:0000259" key="3">
    <source>
        <dbReference type="Pfam" id="PF23622"/>
    </source>
</evidence>
<organism evidence="4 5">
    <name type="scientific">Perilla frutescens var. hirtella</name>
    <name type="common">Perilla citriodora</name>
    <name type="synonym">Perilla setoyensis</name>
    <dbReference type="NCBI Taxonomy" id="608512"/>
    <lineage>
        <taxon>Eukaryota</taxon>
        <taxon>Viridiplantae</taxon>
        <taxon>Streptophyta</taxon>
        <taxon>Embryophyta</taxon>
        <taxon>Tracheophyta</taxon>
        <taxon>Spermatophyta</taxon>
        <taxon>Magnoliopsida</taxon>
        <taxon>eudicotyledons</taxon>
        <taxon>Gunneridae</taxon>
        <taxon>Pentapetalae</taxon>
        <taxon>asterids</taxon>
        <taxon>lamiids</taxon>
        <taxon>Lamiales</taxon>
        <taxon>Lamiaceae</taxon>
        <taxon>Nepetoideae</taxon>
        <taxon>Elsholtzieae</taxon>
        <taxon>Perilla</taxon>
    </lineage>
</organism>
<evidence type="ECO:0000256" key="1">
    <source>
        <dbReference type="SAM" id="Phobius"/>
    </source>
</evidence>
<reference evidence="4 5" key="1">
    <citation type="journal article" date="2021" name="Nat. Commun.">
        <title>Incipient diploidization of the medicinal plant Perilla within 10,000 years.</title>
        <authorList>
            <person name="Zhang Y."/>
            <person name="Shen Q."/>
            <person name="Leng L."/>
            <person name="Zhang D."/>
            <person name="Chen S."/>
            <person name="Shi Y."/>
            <person name="Ning Z."/>
            <person name="Chen S."/>
        </authorList>
    </citation>
    <scope>NUCLEOTIDE SEQUENCE [LARGE SCALE GENOMIC DNA]</scope>
    <source>
        <strain evidence="5">cv. PC099</strain>
    </source>
</reference>